<organism evidence="13">
    <name type="scientific">Dendroctonus ponderosae</name>
    <name type="common">Mountain pine beetle</name>
    <dbReference type="NCBI Taxonomy" id="77166"/>
    <lineage>
        <taxon>Eukaryota</taxon>
        <taxon>Metazoa</taxon>
        <taxon>Ecdysozoa</taxon>
        <taxon>Arthropoda</taxon>
        <taxon>Hexapoda</taxon>
        <taxon>Insecta</taxon>
        <taxon>Pterygota</taxon>
        <taxon>Neoptera</taxon>
        <taxon>Endopterygota</taxon>
        <taxon>Coleoptera</taxon>
        <taxon>Polyphaga</taxon>
        <taxon>Cucujiformia</taxon>
        <taxon>Curculionidae</taxon>
        <taxon>Scolytinae</taxon>
        <taxon>Dendroctonus</taxon>
    </lineage>
</organism>
<feature type="transmembrane region" description="Helical" evidence="12">
    <location>
        <begin position="58"/>
        <end position="79"/>
    </location>
</feature>
<dbReference type="InterPro" id="IPR023395">
    <property type="entry name" value="MCP_dom_sf"/>
</dbReference>
<evidence type="ECO:0000256" key="8">
    <source>
        <dbReference type="ARBA" id="ARBA00023128"/>
    </source>
</evidence>
<keyword evidence="5" id="KW-0677">Repeat</keyword>
<dbReference type="Proteomes" id="UP000019118">
    <property type="component" value="Unassembled WGS sequence"/>
</dbReference>
<evidence type="ECO:0000256" key="11">
    <source>
        <dbReference type="RuleBase" id="RU000488"/>
    </source>
</evidence>
<dbReference type="EMBL" id="BT127389">
    <property type="protein sequence ID" value="AEE62351.1"/>
    <property type="molecule type" value="mRNA"/>
</dbReference>
<evidence type="ECO:0000256" key="5">
    <source>
        <dbReference type="ARBA" id="ARBA00022737"/>
    </source>
</evidence>
<evidence type="ECO:0000313" key="15">
    <source>
        <dbReference type="Proteomes" id="UP000019118"/>
    </source>
</evidence>
<comment type="similarity">
    <text evidence="2 11">Belongs to the mitochondrial carrier (TC 2.A.29) family.</text>
</comment>
<reference evidence="15" key="2">
    <citation type="journal article" date="2013" name="Genome Biol.">
        <title>Draft genome of the mountain pine beetle, Dendroctonus ponderosae Hopkins, a major forest pest.</title>
        <authorList>
            <person name="Keeling C.I."/>
            <person name="Yuen M.M."/>
            <person name="Liao N.Y."/>
            <person name="Docking T.R."/>
            <person name="Chan S.K."/>
            <person name="Taylor G.A."/>
            <person name="Palmquist D.L."/>
            <person name="Jackman S.D."/>
            <person name="Nguyen A."/>
            <person name="Li M."/>
            <person name="Henderson H."/>
            <person name="Janes J.K."/>
            <person name="Zhao Y."/>
            <person name="Pandoh P."/>
            <person name="Moore R."/>
            <person name="Sperling F.A."/>
            <person name="Huber D.P."/>
            <person name="Birol I."/>
            <person name="Jones S.J."/>
            <person name="Bohlmann J."/>
        </authorList>
    </citation>
    <scope>NUCLEOTIDE SEQUENCE</scope>
</reference>
<feature type="repeat" description="Solcar" evidence="10">
    <location>
        <begin position="96"/>
        <end position="180"/>
    </location>
</feature>
<dbReference type="InterPro" id="IPR018108">
    <property type="entry name" value="MCP_transmembrane"/>
</dbReference>
<evidence type="ECO:0000256" key="4">
    <source>
        <dbReference type="ARBA" id="ARBA00022692"/>
    </source>
</evidence>
<reference evidence="14" key="3">
    <citation type="submission" date="2024-08" db="UniProtKB">
        <authorList>
            <consortium name="EnsemblMetazoa"/>
        </authorList>
    </citation>
    <scope>IDENTIFICATION</scope>
</reference>
<dbReference type="FunFam" id="1.50.40.10:FF:000018">
    <property type="entry name" value="S-adenosylmethionine mitochondrial carrier protein-like"/>
    <property type="match status" value="1"/>
</dbReference>
<evidence type="ECO:0000256" key="10">
    <source>
        <dbReference type="PROSITE-ProRule" id="PRU00282"/>
    </source>
</evidence>
<keyword evidence="4 10" id="KW-0812">Transmembrane</keyword>
<dbReference type="Gene3D" id="1.50.40.10">
    <property type="entry name" value="Mitochondrial carrier domain"/>
    <property type="match status" value="1"/>
</dbReference>
<feature type="repeat" description="Solcar" evidence="10">
    <location>
        <begin position="14"/>
        <end position="87"/>
    </location>
</feature>
<protein>
    <recommendedName>
        <fullName evidence="16">S-adenosylmethionine mitochondrial carrier protein</fullName>
    </recommendedName>
</protein>
<keyword evidence="8" id="KW-0496">Mitochondrion</keyword>
<evidence type="ECO:0000256" key="7">
    <source>
        <dbReference type="ARBA" id="ARBA00022989"/>
    </source>
</evidence>
<dbReference type="GO" id="GO:0055085">
    <property type="term" value="P:transmembrane transport"/>
    <property type="evidence" value="ECO:0007669"/>
    <property type="project" value="InterPro"/>
</dbReference>
<keyword evidence="3 11" id="KW-0813">Transport</keyword>
<accession>J3JVX1</accession>
<feature type="transmembrane region" description="Helical" evidence="12">
    <location>
        <begin position="251"/>
        <end position="271"/>
    </location>
</feature>
<dbReference type="EnsemblMetazoa" id="XM_019911287.1">
    <property type="protein sequence ID" value="XP_019766846.1"/>
    <property type="gene ID" value="LOC109542181"/>
</dbReference>
<keyword evidence="6" id="KW-0999">Mitochondrion inner membrane</keyword>
<reference evidence="13" key="1">
    <citation type="journal article" date="2012" name="Insect Biochem. Mol. Biol.">
        <title>Transcriptome and full-length cDNA resources for the mountain pine beetle, Dendroctonus ponderosae Hopkins, a major insect pest of pine forests.</title>
        <authorList>
            <person name="Keeling C.I."/>
            <person name="Henderson H."/>
            <person name="Li M."/>
            <person name="Yuen M."/>
            <person name="Clark E.L."/>
            <person name="Fraser J.D."/>
            <person name="Huber D.P."/>
            <person name="Liao N.Y."/>
            <person name="Roderick Docking T."/>
            <person name="Birol I."/>
            <person name="Chan S.K."/>
            <person name="Taylor G.A."/>
            <person name="Palmquist D."/>
            <person name="Jones S.J."/>
            <person name="Bohlmann J."/>
        </authorList>
    </citation>
    <scope>NUCLEOTIDE SEQUENCE</scope>
    <source>
        <tissue evidence="13">Heads</tissue>
    </source>
</reference>
<feature type="repeat" description="Solcar" evidence="10">
    <location>
        <begin position="191"/>
        <end position="280"/>
    </location>
</feature>
<dbReference type="InterPro" id="IPR002067">
    <property type="entry name" value="MCP"/>
</dbReference>
<keyword evidence="15" id="KW-1185">Reference proteome</keyword>
<dbReference type="PANTHER" id="PTHR45667">
    <property type="entry name" value="S-ADENOSYLMETHIONINE MITOCHONDRIAL CARRIER PROTEIN"/>
    <property type="match status" value="1"/>
</dbReference>
<dbReference type="AlphaFoldDB" id="J3JVX1"/>
<dbReference type="OrthoDB" id="276989at2759"/>
<name>J3JVX1_DENPD</name>
<dbReference type="SUPFAM" id="SSF103506">
    <property type="entry name" value="Mitochondrial carrier"/>
    <property type="match status" value="1"/>
</dbReference>
<sequence length="293" mass="32450">MGTQASNVEKSQHNLLLSAFWGGGAAGLFVDIVLFPLDTLKTRLQAEQGFKNAGAFKGIYKGLGPQVIGSAPQAALFFVTYESIKHYSEPLVPKAAMPFVYMFGASIAEVMACLVRVPMEIAKQRKQISPTDKSSLRILMSAYKYEGFFKGVYRGFGSTIMREIPFSIIQFPTLEFCKSFYRQKFKNNIPLDSWEVAVCGSIAGGASAAITTPLDVVKTRIMLADRKVAERSSLTFANTFKKVLRNEGLKGLFAGIVPRTLWIFLGGYIFFGSYDFAKNNVFDLLEERSDATR</sequence>
<dbReference type="PRINTS" id="PR00926">
    <property type="entry name" value="MITOCARRIER"/>
</dbReference>
<dbReference type="PROSITE" id="PS50920">
    <property type="entry name" value="SOLCAR"/>
    <property type="match status" value="3"/>
</dbReference>
<dbReference type="HOGENOM" id="CLU_015166_3_0_1"/>
<dbReference type="GO" id="GO:0005743">
    <property type="term" value="C:mitochondrial inner membrane"/>
    <property type="evidence" value="ECO:0007669"/>
    <property type="project" value="UniProtKB-SubCell"/>
</dbReference>
<comment type="subcellular location">
    <subcellularLocation>
        <location evidence="1">Mitochondrion inner membrane</location>
        <topology evidence="1">Multi-pass membrane protein</topology>
    </subcellularLocation>
</comment>
<evidence type="ECO:0000256" key="1">
    <source>
        <dbReference type="ARBA" id="ARBA00004448"/>
    </source>
</evidence>
<evidence type="ECO:0000256" key="3">
    <source>
        <dbReference type="ARBA" id="ARBA00022448"/>
    </source>
</evidence>
<keyword evidence="7 12" id="KW-1133">Transmembrane helix</keyword>
<proteinExistence type="evidence at transcript level"/>
<dbReference type="Pfam" id="PF00153">
    <property type="entry name" value="Mito_carr"/>
    <property type="match status" value="4"/>
</dbReference>
<evidence type="ECO:0000313" key="14">
    <source>
        <dbReference type="EnsemblMetazoa" id="XP_019766846.1"/>
    </source>
</evidence>
<evidence type="ECO:0000256" key="6">
    <source>
        <dbReference type="ARBA" id="ARBA00022792"/>
    </source>
</evidence>
<feature type="transmembrane region" description="Helical" evidence="12">
    <location>
        <begin position="99"/>
        <end position="117"/>
    </location>
</feature>
<dbReference type="EnsemblMetazoa" id="XM_019911289.1">
    <property type="protein sequence ID" value="XP_019766848.1"/>
    <property type="gene ID" value="LOC109542181"/>
</dbReference>
<evidence type="ECO:0000256" key="2">
    <source>
        <dbReference type="ARBA" id="ARBA00006375"/>
    </source>
</evidence>
<evidence type="ECO:0000256" key="12">
    <source>
        <dbReference type="SAM" id="Phobius"/>
    </source>
</evidence>
<gene>
    <name evidence="14" type="primary">109542181</name>
</gene>
<dbReference type="KEGG" id="dpa:109542181"/>
<evidence type="ECO:0000313" key="13">
    <source>
        <dbReference type="EMBL" id="AEE62351.1"/>
    </source>
</evidence>
<keyword evidence="9 10" id="KW-0472">Membrane</keyword>
<dbReference type="EnsemblMetazoa" id="XM_019911288.1">
    <property type="protein sequence ID" value="XP_019766847.1"/>
    <property type="gene ID" value="LOC109542181"/>
</dbReference>
<evidence type="ECO:0000256" key="9">
    <source>
        <dbReference type="ARBA" id="ARBA00023136"/>
    </source>
</evidence>
<feature type="transmembrane region" description="Helical" evidence="12">
    <location>
        <begin position="15"/>
        <end position="37"/>
    </location>
</feature>
<evidence type="ECO:0008006" key="16">
    <source>
        <dbReference type="Google" id="ProtNLM"/>
    </source>
</evidence>